<keyword evidence="2 7" id="KW-0349">Heme</keyword>
<comment type="similarity">
    <text evidence="1 7">Belongs to the cytochrome P450 family.</text>
</comment>
<evidence type="ECO:0000256" key="6">
    <source>
        <dbReference type="ARBA" id="ARBA00023033"/>
    </source>
</evidence>
<evidence type="ECO:0000256" key="4">
    <source>
        <dbReference type="ARBA" id="ARBA00023002"/>
    </source>
</evidence>
<keyword evidence="6 7" id="KW-0503">Monooxygenase</keyword>
<name>A0A089FYJ1_9NOCA</name>
<dbReference type="GO" id="GO:0020037">
    <property type="term" value="F:heme binding"/>
    <property type="evidence" value="ECO:0007669"/>
    <property type="project" value="InterPro"/>
</dbReference>
<dbReference type="AlphaFoldDB" id="A0A089FYJ1"/>
<dbReference type="PANTHER" id="PTHR46696:SF1">
    <property type="entry name" value="CYTOCHROME P450 YJIB-RELATED"/>
    <property type="match status" value="1"/>
</dbReference>
<keyword evidence="3 7" id="KW-0479">Metal-binding</keyword>
<dbReference type="EMBL" id="KR381805">
    <property type="protein sequence ID" value="AKL87252.1"/>
    <property type="molecule type" value="Genomic_DNA"/>
</dbReference>
<dbReference type="GO" id="GO:0016705">
    <property type="term" value="F:oxidoreductase activity, acting on paired donors, with incorporation or reduction of molecular oxygen"/>
    <property type="evidence" value="ECO:0007669"/>
    <property type="project" value="InterPro"/>
</dbReference>
<dbReference type="GO" id="GO:0004497">
    <property type="term" value="F:monooxygenase activity"/>
    <property type="evidence" value="ECO:0007669"/>
    <property type="project" value="UniProtKB-KW"/>
</dbReference>
<reference evidence="9" key="2">
    <citation type="submission" date="2015-05" db="EMBL/GenBank/DDBJ databases">
        <title>Synthetic construct EthA, EthB, EthC and EthD gene.</title>
        <authorList>
            <person name="Liu H."/>
        </authorList>
    </citation>
    <scope>NUCLEOTIDE SEQUENCE</scope>
    <source>
        <strain evidence="9">B2</strain>
    </source>
</reference>
<dbReference type="InterPro" id="IPR036396">
    <property type="entry name" value="Cyt_P450_sf"/>
</dbReference>
<sequence>MTLSLATAQERYATDADVFAHDTLVDPYDTYRSLRDIGRVSYMTRYDTWAFTRYDEVRHLLGDWQTFSSAQGNTMSTALNEATKESSGSKEGADHLRMRKLMLQDLGPKAAAAYKEKIQQAAVTLVEELLDRREFDAVLDFAQMMPMRVFMEVLGVEPDIEQRRTLLHWATDTFNCAAPDGLYDDTLPSVDKLQSWALENITPETAREGSVAASTWEAVERGDVTDVQAVAILAGYVTAGLDTTASTLGNTIAQFAANPDQWAIVRDDPKTIPGAILEGIRFDSVGQWFSRVTTRDVEYDDIVIPAGSRTYHSYAAANRDERHYRDPDSFDVLRNPTDHLGFGYGPHLCVGKSLSTIEMIALWTELGRRVDRIEQIGPKKQHINNLIRGLDSLPVRIYPK</sequence>
<dbReference type="PROSITE" id="PS00086">
    <property type="entry name" value="CYTOCHROME_P450"/>
    <property type="match status" value="1"/>
</dbReference>
<keyword evidence="5 7" id="KW-0408">Iron</keyword>
<dbReference type="CDD" id="cd11037">
    <property type="entry name" value="CYP199A2-like"/>
    <property type="match status" value="1"/>
</dbReference>
<evidence type="ECO:0000313" key="8">
    <source>
        <dbReference type="EMBL" id="AIP89955.1"/>
    </source>
</evidence>
<evidence type="ECO:0000256" key="5">
    <source>
        <dbReference type="ARBA" id="ARBA00023004"/>
    </source>
</evidence>
<evidence type="ECO:0000313" key="9">
    <source>
        <dbReference type="EMBL" id="AKL87252.1"/>
    </source>
</evidence>
<proteinExistence type="inferred from homology"/>
<dbReference type="SMR" id="A0A089FYJ1"/>
<evidence type="ECO:0000256" key="3">
    <source>
        <dbReference type="ARBA" id="ARBA00022723"/>
    </source>
</evidence>
<dbReference type="Pfam" id="PF00067">
    <property type="entry name" value="p450"/>
    <property type="match status" value="1"/>
</dbReference>
<dbReference type="InterPro" id="IPR001128">
    <property type="entry name" value="Cyt_P450"/>
</dbReference>
<dbReference type="SUPFAM" id="SSF48264">
    <property type="entry name" value="Cytochrome P450"/>
    <property type="match status" value="1"/>
</dbReference>
<dbReference type="PRINTS" id="PR00359">
    <property type="entry name" value="BP450"/>
</dbReference>
<dbReference type="InterPro" id="IPR002397">
    <property type="entry name" value="Cyt_P450_B"/>
</dbReference>
<dbReference type="EMBL" id="KJ946935">
    <property type="protein sequence ID" value="AIP89955.1"/>
    <property type="molecule type" value="Genomic_DNA"/>
</dbReference>
<dbReference type="GO" id="GO:0005506">
    <property type="term" value="F:iron ion binding"/>
    <property type="evidence" value="ECO:0007669"/>
    <property type="project" value="InterPro"/>
</dbReference>
<keyword evidence="4 7" id="KW-0560">Oxidoreductase</keyword>
<dbReference type="PANTHER" id="PTHR46696">
    <property type="entry name" value="P450, PUTATIVE (EUROFUNG)-RELATED"/>
    <property type="match status" value="1"/>
</dbReference>
<evidence type="ECO:0000256" key="1">
    <source>
        <dbReference type="ARBA" id="ARBA00010617"/>
    </source>
</evidence>
<organism evidence="8">
    <name type="scientific">Rhodococcus sp. B2(2014)</name>
    <dbReference type="NCBI Taxonomy" id="1543323"/>
    <lineage>
        <taxon>Bacteria</taxon>
        <taxon>Bacillati</taxon>
        <taxon>Actinomycetota</taxon>
        <taxon>Actinomycetes</taxon>
        <taxon>Mycobacteriales</taxon>
        <taxon>Nocardiaceae</taxon>
        <taxon>Rhodococcus</taxon>
    </lineage>
</organism>
<evidence type="ECO:0000256" key="7">
    <source>
        <dbReference type="RuleBase" id="RU000461"/>
    </source>
</evidence>
<protein>
    <submittedName>
        <fullName evidence="8">Cytochrome P-450 monooxygenase</fullName>
    </submittedName>
    <submittedName>
        <fullName evidence="9">EthB</fullName>
    </submittedName>
</protein>
<evidence type="ECO:0000256" key="2">
    <source>
        <dbReference type="ARBA" id="ARBA00022617"/>
    </source>
</evidence>
<dbReference type="InterPro" id="IPR017972">
    <property type="entry name" value="Cyt_P450_CS"/>
</dbReference>
<reference evidence="8" key="1">
    <citation type="submission" date="2014-06" db="EMBL/GenBank/DDBJ databases">
        <title>Cytochrome P450 EthRABCD Monooxygenase System.</title>
        <authorList>
            <person name="Liu H."/>
        </authorList>
    </citation>
    <scope>NUCLEOTIDE SEQUENCE</scope>
    <source>
        <strain evidence="8">B2</strain>
    </source>
</reference>
<gene>
    <name evidence="8" type="primary">ethB</name>
</gene>
<dbReference type="Gene3D" id="1.10.630.10">
    <property type="entry name" value="Cytochrome P450"/>
    <property type="match status" value="1"/>
</dbReference>
<accession>A0A089FYJ1</accession>